<evidence type="ECO:0000256" key="5">
    <source>
        <dbReference type="ARBA" id="ARBA00023136"/>
    </source>
</evidence>
<name>A0A7Z2VZF1_9BURK</name>
<dbReference type="GO" id="GO:0005886">
    <property type="term" value="C:plasma membrane"/>
    <property type="evidence" value="ECO:0007669"/>
    <property type="project" value="UniProtKB-SubCell"/>
</dbReference>
<dbReference type="PANTHER" id="PTHR23427">
    <property type="entry name" value="SURFEIT LOCUS PROTEIN"/>
    <property type="match status" value="1"/>
</dbReference>
<comment type="similarity">
    <text evidence="2 6">Belongs to the SURF1 family.</text>
</comment>
<evidence type="ECO:0000256" key="4">
    <source>
        <dbReference type="ARBA" id="ARBA00022989"/>
    </source>
</evidence>
<organism evidence="7 8">
    <name type="scientific">Massilia forsythiae</name>
    <dbReference type="NCBI Taxonomy" id="2728020"/>
    <lineage>
        <taxon>Bacteria</taxon>
        <taxon>Pseudomonadati</taxon>
        <taxon>Pseudomonadota</taxon>
        <taxon>Betaproteobacteria</taxon>
        <taxon>Burkholderiales</taxon>
        <taxon>Oxalobacteraceae</taxon>
        <taxon>Telluria group</taxon>
        <taxon>Massilia</taxon>
    </lineage>
</organism>
<keyword evidence="4 6" id="KW-1133">Transmembrane helix</keyword>
<evidence type="ECO:0000313" key="7">
    <source>
        <dbReference type="EMBL" id="QJE02237.1"/>
    </source>
</evidence>
<dbReference type="CDD" id="cd06662">
    <property type="entry name" value="SURF1"/>
    <property type="match status" value="1"/>
</dbReference>
<dbReference type="Pfam" id="PF02104">
    <property type="entry name" value="SURF1"/>
    <property type="match status" value="1"/>
</dbReference>
<feature type="transmembrane region" description="Helical" evidence="6">
    <location>
        <begin position="29"/>
        <end position="51"/>
    </location>
</feature>
<evidence type="ECO:0000256" key="2">
    <source>
        <dbReference type="ARBA" id="ARBA00007165"/>
    </source>
</evidence>
<sequence>MREDDFAAAQAGSTASRTEAPVARRGARLALAALALLLIVLFAGLGTWQVFRLQWKLDLIARVDARVHAEPAPPPTAAAGRQLTAAADEYRRLRLSGSYLYDLTTPVQALTEQGSGYWLLTPLCVSDGQIILVNRGFIPATPGERTRYDARRAGSDVPAGADPCAKAGPPVTITGLLRVSERGGPFTRANDPGAGRWFSRDAGAIAAARGLPRAAPYFVDAAAGQNAPGAPDAPQGGLTVVSFANNHLGYALTWYALAAMVAGAWWWVAHGAARRTARAAGMDADERGD</sequence>
<protein>
    <recommendedName>
        <fullName evidence="6">SURF1-like protein</fullName>
    </recommendedName>
</protein>
<dbReference type="KEGG" id="mfy:HH212_21260"/>
<dbReference type="EMBL" id="CP051685">
    <property type="protein sequence ID" value="QJE02237.1"/>
    <property type="molecule type" value="Genomic_DNA"/>
</dbReference>
<dbReference type="PROSITE" id="PS50895">
    <property type="entry name" value="SURF1"/>
    <property type="match status" value="1"/>
</dbReference>
<accession>A0A7Z2VZF1</accession>
<dbReference type="InterPro" id="IPR045214">
    <property type="entry name" value="Surf1/Surf4"/>
</dbReference>
<gene>
    <name evidence="7" type="ORF">HH212_21260</name>
</gene>
<comment type="subcellular location">
    <subcellularLocation>
        <location evidence="6">Cell membrane</location>
        <topology evidence="6">Multi-pass membrane protein</topology>
    </subcellularLocation>
    <subcellularLocation>
        <location evidence="1">Membrane</location>
    </subcellularLocation>
</comment>
<evidence type="ECO:0000256" key="6">
    <source>
        <dbReference type="RuleBase" id="RU363076"/>
    </source>
</evidence>
<evidence type="ECO:0000256" key="1">
    <source>
        <dbReference type="ARBA" id="ARBA00004370"/>
    </source>
</evidence>
<dbReference type="PANTHER" id="PTHR23427:SF2">
    <property type="entry name" value="SURFEIT LOCUS PROTEIN 1"/>
    <property type="match status" value="1"/>
</dbReference>
<keyword evidence="5 6" id="KW-0472">Membrane</keyword>
<dbReference type="InterPro" id="IPR002994">
    <property type="entry name" value="Surf1/Shy1"/>
</dbReference>
<keyword evidence="3 6" id="KW-0812">Transmembrane</keyword>
<keyword evidence="8" id="KW-1185">Reference proteome</keyword>
<evidence type="ECO:0000313" key="8">
    <source>
        <dbReference type="Proteomes" id="UP000502415"/>
    </source>
</evidence>
<dbReference type="Proteomes" id="UP000502415">
    <property type="component" value="Chromosome"/>
</dbReference>
<proteinExistence type="inferred from homology"/>
<feature type="transmembrane region" description="Helical" evidence="6">
    <location>
        <begin position="248"/>
        <end position="268"/>
    </location>
</feature>
<reference evidence="7 8" key="1">
    <citation type="submission" date="2020-04" db="EMBL/GenBank/DDBJ databases">
        <title>Genome sequencing of novel species.</title>
        <authorList>
            <person name="Heo J."/>
            <person name="Kim S.-J."/>
            <person name="Kim J.-S."/>
            <person name="Hong S.-B."/>
            <person name="Kwon S.-W."/>
        </authorList>
    </citation>
    <scope>NUCLEOTIDE SEQUENCE [LARGE SCALE GENOMIC DNA]</scope>
    <source>
        <strain evidence="7 8">GN2-R2</strain>
    </source>
</reference>
<evidence type="ECO:0000256" key="3">
    <source>
        <dbReference type="ARBA" id="ARBA00022692"/>
    </source>
</evidence>
<keyword evidence="6" id="KW-1003">Cell membrane</keyword>
<dbReference type="AlphaFoldDB" id="A0A7Z2VZF1"/>
<dbReference type="RefSeq" id="WP_170204324.1">
    <property type="nucleotide sequence ID" value="NZ_CP051685.1"/>
</dbReference>